<dbReference type="PANTHER" id="PTHR38340:SF1">
    <property type="entry name" value="S-LAYER PROTEIN"/>
    <property type="match status" value="1"/>
</dbReference>
<dbReference type="InterPro" id="IPR011050">
    <property type="entry name" value="Pectin_lyase_fold/virulence"/>
</dbReference>
<accession>M5RAX1</accession>
<keyword evidence="11" id="KW-1185">Reference proteome</keyword>
<feature type="compositionally biased region" description="Basic and acidic residues" evidence="8">
    <location>
        <begin position="790"/>
        <end position="803"/>
    </location>
</feature>
<evidence type="ECO:0000256" key="4">
    <source>
        <dbReference type="ARBA" id="ARBA00022656"/>
    </source>
</evidence>
<evidence type="ECO:0000256" key="7">
    <source>
        <dbReference type="ARBA" id="ARBA00023136"/>
    </source>
</evidence>
<keyword evidence="7" id="KW-0472">Membrane</keyword>
<evidence type="ECO:0000256" key="6">
    <source>
        <dbReference type="ARBA" id="ARBA00023026"/>
    </source>
</evidence>
<dbReference type="GO" id="GO:0005576">
    <property type="term" value="C:extracellular region"/>
    <property type="evidence" value="ECO:0007669"/>
    <property type="project" value="UniProtKB-SubCell"/>
</dbReference>
<evidence type="ECO:0000256" key="5">
    <source>
        <dbReference type="ARBA" id="ARBA00022737"/>
    </source>
</evidence>
<dbReference type="PRINTS" id="PR00313">
    <property type="entry name" value="CABNDNGRPT"/>
</dbReference>
<evidence type="ECO:0000256" key="2">
    <source>
        <dbReference type="ARBA" id="ARBA00004613"/>
    </source>
</evidence>
<dbReference type="InterPro" id="IPR055401">
    <property type="entry name" value="CEMIP_beta-hel_dom"/>
</dbReference>
<dbReference type="InterPro" id="IPR018511">
    <property type="entry name" value="Hemolysin-typ_Ca-bd_CS"/>
</dbReference>
<comment type="caution">
    <text evidence="10">The sequence shown here is derived from an EMBL/GenBank/DDBJ whole genome shotgun (WGS) entry which is preliminary data.</text>
</comment>
<evidence type="ECO:0000313" key="11">
    <source>
        <dbReference type="Proteomes" id="UP000011991"/>
    </source>
</evidence>
<dbReference type="Proteomes" id="UP000011991">
    <property type="component" value="Unassembled WGS sequence"/>
</dbReference>
<dbReference type="PANTHER" id="PTHR38340">
    <property type="entry name" value="S-LAYER PROTEIN"/>
    <property type="match status" value="1"/>
</dbReference>
<reference evidence="10 11" key="1">
    <citation type="journal article" date="2013" name="Mar. Genomics">
        <title>Expression of sulfatases in Rhodopirellula baltica and the diversity of sulfatases in the genus Rhodopirellula.</title>
        <authorList>
            <person name="Wegner C.E."/>
            <person name="Richter-Heitmann T."/>
            <person name="Klindworth A."/>
            <person name="Klockow C."/>
            <person name="Richter M."/>
            <person name="Achstetter T."/>
            <person name="Glockner F.O."/>
            <person name="Harder J."/>
        </authorList>
    </citation>
    <scope>NUCLEOTIDE SEQUENCE [LARGE SCALE GENOMIC DNA]</scope>
    <source>
        <strain evidence="10 11">SM1</strain>
    </source>
</reference>
<dbReference type="Pfam" id="PF24606">
    <property type="entry name" value="CEMIP_beta-hel"/>
    <property type="match status" value="1"/>
</dbReference>
<dbReference type="InterPro" id="IPR001343">
    <property type="entry name" value="Hemolysn_Ca-bd"/>
</dbReference>
<dbReference type="PRINTS" id="PR01488">
    <property type="entry name" value="RTXTOXINA"/>
</dbReference>
<dbReference type="InterPro" id="IPR011049">
    <property type="entry name" value="Serralysin-like_metalloprot_C"/>
</dbReference>
<feature type="domain" description="CEMIP beta-helix" evidence="9">
    <location>
        <begin position="313"/>
        <end position="453"/>
    </location>
</feature>
<dbReference type="AlphaFoldDB" id="M5RAX1"/>
<comment type="subcellular location">
    <subcellularLocation>
        <location evidence="1">Membrane</location>
    </subcellularLocation>
    <subcellularLocation>
        <location evidence="2">Secreted</location>
    </subcellularLocation>
</comment>
<feature type="region of interest" description="Disordered" evidence="8">
    <location>
        <begin position="790"/>
        <end position="819"/>
    </location>
</feature>
<dbReference type="GO" id="GO:0090729">
    <property type="term" value="F:toxin activity"/>
    <property type="evidence" value="ECO:0007669"/>
    <property type="project" value="UniProtKB-KW"/>
</dbReference>
<sequence length="948" mass="100602">MNGMFTTRRRLKTNACKALRKLEVQQLECRNLLATLLPGPHGIPDFVEDETVSTVASGYWGDASIWSNGQVPGVSDRVLIRSEHDVVFDNGDIDVLAIGVHGELEISASLRVKDFVVYQDGSLSMLSGAEVVFADAANSIDDPLQWGTGLIVQGEWTATGEAKTPYVRAVSDIPAGSTQFTADEIPLGWEVGDILALPETAQSVVTRSGKPLEESETVTIAKIEGKTIHFTSAASFNHNGISPNPFEIERFAHVANLTRSIVLRSENPQGFRGHTVATYQAQVDLDGVAFVGLGRTSADEAVDDTVISDGGDVIHVGANPAGRYPFHTHHLHGSVALTDSVVQDGLKWGITIHKTNNGLIEDNIVYDVDGGGIVTEDGDEFGNQFLGNLVIKVDGGHQVGDGRAGAMQNLPRSISKPTIETGADGSGFWFRGPANVVEGNFVYDAASYGYNYNGYYRQGTTRQVTSFRDNEVASSRGGLWATWSQSCCNADDFKRQVFEDLLVWHVSHHGVIAYHEAEMTLRNTTVIGNPNIASSNQGSEYTYAARTTVAYAFGHQQYENHDLILENIRASGNNIGLMASPNPGNGTILNGAVLQNYINIGLDKSFESPDLTMSNVQFLPTYVQKISGAYPDLPANVWQESVGTLEPGEFASGASGAVGSQPTAIATTVLKLEGGAGDDIVTVAIRGGLIDLDLNGVRSTLPLGNILWIEFSGGAGNDHFTNATHLPSKISGGPGNDTLFGGSGNDTIHGDAGDDFISGGDGDDIIYGDLGNDRLLGDAGVDRVRGGDGDDHIFGGDGSDHTLDGGAGNDHIDGGSGGDRIFGGEGDDVLFGGTGNDRLVGNAGHDVLFGEAGDDILYGDDEKVSSLATGIDRLVGGSGKDRFRPGGSADEVFGSIDDLFFTAADDRVLRLNGANQEIDAFGTEQLIRLLEASFQLDRDEALRRISTM</sequence>
<evidence type="ECO:0000259" key="9">
    <source>
        <dbReference type="Pfam" id="PF24606"/>
    </source>
</evidence>
<dbReference type="InterPro" id="IPR003995">
    <property type="entry name" value="RTX_toxin_determinant-A"/>
</dbReference>
<keyword evidence="6" id="KW-0843">Virulence</keyword>
<organism evidence="10 11">
    <name type="scientific">Rhodopirellula maiorica SM1</name>
    <dbReference type="NCBI Taxonomy" id="1265738"/>
    <lineage>
        <taxon>Bacteria</taxon>
        <taxon>Pseudomonadati</taxon>
        <taxon>Planctomycetota</taxon>
        <taxon>Planctomycetia</taxon>
        <taxon>Pirellulales</taxon>
        <taxon>Pirellulaceae</taxon>
        <taxon>Novipirellula</taxon>
    </lineage>
</organism>
<protein>
    <submittedName>
        <fullName evidence="10">PKD domain containing protein</fullName>
    </submittedName>
</protein>
<keyword evidence="4" id="KW-0800">Toxin</keyword>
<dbReference type="Gene3D" id="2.150.10.10">
    <property type="entry name" value="Serralysin-like metalloprotease, C-terminal"/>
    <property type="match status" value="3"/>
</dbReference>
<proteinExistence type="predicted"/>
<dbReference type="Pfam" id="PF00353">
    <property type="entry name" value="HemolysinCabind"/>
    <property type="match status" value="5"/>
</dbReference>
<dbReference type="EMBL" id="ANOG01000946">
    <property type="protein sequence ID" value="EMI16525.1"/>
    <property type="molecule type" value="Genomic_DNA"/>
</dbReference>
<name>M5RAX1_9BACT</name>
<gene>
    <name evidence="10" type="ORF">RMSM_06536</name>
</gene>
<evidence type="ECO:0000256" key="1">
    <source>
        <dbReference type="ARBA" id="ARBA00004370"/>
    </source>
</evidence>
<dbReference type="GO" id="GO:0005509">
    <property type="term" value="F:calcium ion binding"/>
    <property type="evidence" value="ECO:0007669"/>
    <property type="project" value="InterPro"/>
</dbReference>
<keyword evidence="3" id="KW-0964">Secreted</keyword>
<dbReference type="GO" id="GO:0016020">
    <property type="term" value="C:membrane"/>
    <property type="evidence" value="ECO:0007669"/>
    <property type="project" value="UniProtKB-SubCell"/>
</dbReference>
<evidence type="ECO:0000256" key="3">
    <source>
        <dbReference type="ARBA" id="ARBA00022525"/>
    </source>
</evidence>
<dbReference type="PROSITE" id="PS00330">
    <property type="entry name" value="HEMOLYSIN_CALCIUM"/>
    <property type="match status" value="3"/>
</dbReference>
<keyword evidence="5" id="KW-0677">Repeat</keyword>
<dbReference type="SUPFAM" id="SSF51126">
    <property type="entry name" value="Pectin lyase-like"/>
    <property type="match status" value="1"/>
</dbReference>
<dbReference type="PATRIC" id="fig|1265738.3.peg.6521"/>
<evidence type="ECO:0000256" key="8">
    <source>
        <dbReference type="SAM" id="MobiDB-lite"/>
    </source>
</evidence>
<evidence type="ECO:0000313" key="10">
    <source>
        <dbReference type="EMBL" id="EMI16525.1"/>
    </source>
</evidence>
<dbReference type="InterPro" id="IPR050557">
    <property type="entry name" value="RTX_toxin/Mannuronan_C5-epim"/>
</dbReference>
<dbReference type="SUPFAM" id="SSF51120">
    <property type="entry name" value="beta-Roll"/>
    <property type="match status" value="1"/>
</dbReference>